<protein>
    <submittedName>
        <fullName evidence="2">Uncharacterized protein</fullName>
    </submittedName>
</protein>
<evidence type="ECO:0000313" key="3">
    <source>
        <dbReference type="Proteomes" id="UP000266723"/>
    </source>
</evidence>
<sequence length="72" mass="7679">MPNVSPNHAGDKPPCPTSSPTLSPESFSKPSLRSHPSRSLTSSSSQTQRQRASIGIITRSHPPRAKSENASK</sequence>
<comment type="caution">
    <text evidence="2">The sequence shown here is derived from an EMBL/GenBank/DDBJ whole genome shotgun (WGS) entry which is preliminary data.</text>
</comment>
<dbReference type="EMBL" id="QGKV02002055">
    <property type="protein sequence ID" value="KAF3493143.1"/>
    <property type="molecule type" value="Genomic_DNA"/>
</dbReference>
<feature type="region of interest" description="Disordered" evidence="1">
    <location>
        <begin position="1"/>
        <end position="72"/>
    </location>
</feature>
<feature type="compositionally biased region" description="Low complexity" evidence="1">
    <location>
        <begin position="18"/>
        <end position="53"/>
    </location>
</feature>
<proteinExistence type="predicted"/>
<accession>A0ABQ7A633</accession>
<evidence type="ECO:0000313" key="2">
    <source>
        <dbReference type="EMBL" id="KAF3493143.1"/>
    </source>
</evidence>
<reference evidence="2 3" key="1">
    <citation type="journal article" date="2020" name="BMC Genomics">
        <title>Intraspecific diversification of the crop wild relative Brassica cretica Lam. using demographic model selection.</title>
        <authorList>
            <person name="Kioukis A."/>
            <person name="Michalopoulou V.A."/>
            <person name="Briers L."/>
            <person name="Pirintsos S."/>
            <person name="Studholme D.J."/>
            <person name="Pavlidis P."/>
            <person name="Sarris P.F."/>
        </authorList>
    </citation>
    <scope>NUCLEOTIDE SEQUENCE [LARGE SCALE GENOMIC DNA]</scope>
    <source>
        <strain evidence="3">cv. PFS-1207/04</strain>
    </source>
</reference>
<evidence type="ECO:0000256" key="1">
    <source>
        <dbReference type="SAM" id="MobiDB-lite"/>
    </source>
</evidence>
<name>A0ABQ7A633_BRACR</name>
<keyword evidence="3" id="KW-1185">Reference proteome</keyword>
<gene>
    <name evidence="2" type="ORF">DY000_02056300</name>
</gene>
<organism evidence="2 3">
    <name type="scientific">Brassica cretica</name>
    <name type="common">Mustard</name>
    <dbReference type="NCBI Taxonomy" id="69181"/>
    <lineage>
        <taxon>Eukaryota</taxon>
        <taxon>Viridiplantae</taxon>
        <taxon>Streptophyta</taxon>
        <taxon>Embryophyta</taxon>
        <taxon>Tracheophyta</taxon>
        <taxon>Spermatophyta</taxon>
        <taxon>Magnoliopsida</taxon>
        <taxon>eudicotyledons</taxon>
        <taxon>Gunneridae</taxon>
        <taxon>Pentapetalae</taxon>
        <taxon>rosids</taxon>
        <taxon>malvids</taxon>
        <taxon>Brassicales</taxon>
        <taxon>Brassicaceae</taxon>
        <taxon>Brassiceae</taxon>
        <taxon>Brassica</taxon>
    </lineage>
</organism>
<dbReference type="Proteomes" id="UP000266723">
    <property type="component" value="Unassembled WGS sequence"/>
</dbReference>